<name>A0A1I3XGM7_9LACT</name>
<dbReference type="NCBIfam" id="TIGR01726">
    <property type="entry name" value="HEQRo_perm_3TM"/>
    <property type="match status" value="1"/>
</dbReference>
<evidence type="ECO:0000259" key="10">
    <source>
        <dbReference type="PROSITE" id="PS50928"/>
    </source>
</evidence>
<evidence type="ECO:0000256" key="1">
    <source>
        <dbReference type="ARBA" id="ARBA00004651"/>
    </source>
</evidence>
<evidence type="ECO:0000256" key="2">
    <source>
        <dbReference type="ARBA" id="ARBA00010072"/>
    </source>
</evidence>
<feature type="transmembrane region" description="Helical" evidence="9">
    <location>
        <begin position="359"/>
        <end position="381"/>
    </location>
</feature>
<dbReference type="PANTHER" id="PTHR30614:SF37">
    <property type="entry name" value="AMINO-ACID ABC TRANSPORTER PERMEASE PROTEIN YHDX-RELATED"/>
    <property type="match status" value="1"/>
</dbReference>
<evidence type="ECO:0000313" key="12">
    <source>
        <dbReference type="Proteomes" id="UP000199589"/>
    </source>
</evidence>
<keyword evidence="12" id="KW-1185">Reference proteome</keyword>
<dbReference type="InterPro" id="IPR035906">
    <property type="entry name" value="MetI-like_sf"/>
</dbReference>
<evidence type="ECO:0000256" key="3">
    <source>
        <dbReference type="ARBA" id="ARBA00022448"/>
    </source>
</evidence>
<accession>A0A1I3XGM7</accession>
<feature type="transmembrane region" description="Helical" evidence="9">
    <location>
        <begin position="20"/>
        <end position="38"/>
    </location>
</feature>
<organism evidence="11 12">
    <name type="scientific">Marinilactibacillus piezotolerans</name>
    <dbReference type="NCBI Taxonomy" id="258723"/>
    <lineage>
        <taxon>Bacteria</taxon>
        <taxon>Bacillati</taxon>
        <taxon>Bacillota</taxon>
        <taxon>Bacilli</taxon>
        <taxon>Lactobacillales</taxon>
        <taxon>Carnobacteriaceae</taxon>
        <taxon>Marinilactibacillus</taxon>
    </lineage>
</organism>
<dbReference type="AlphaFoldDB" id="A0A1I3XGM7"/>
<feature type="transmembrane region" description="Helical" evidence="9">
    <location>
        <begin position="131"/>
        <end position="152"/>
    </location>
</feature>
<dbReference type="OrthoDB" id="9805999at2"/>
<dbReference type="InterPro" id="IPR010065">
    <property type="entry name" value="AA_ABC_transptr_permease_3TM"/>
</dbReference>
<feature type="transmembrane region" description="Helical" evidence="9">
    <location>
        <begin position="255"/>
        <end position="275"/>
    </location>
</feature>
<dbReference type="Gene3D" id="1.10.3720.10">
    <property type="entry name" value="MetI-like"/>
    <property type="match status" value="1"/>
</dbReference>
<keyword evidence="3 9" id="KW-0813">Transport</keyword>
<dbReference type="InterPro" id="IPR000515">
    <property type="entry name" value="MetI-like"/>
</dbReference>
<keyword evidence="8 9" id="KW-0472">Membrane</keyword>
<keyword evidence="4" id="KW-1003">Cell membrane</keyword>
<evidence type="ECO:0000256" key="7">
    <source>
        <dbReference type="ARBA" id="ARBA00022989"/>
    </source>
</evidence>
<evidence type="ECO:0000256" key="6">
    <source>
        <dbReference type="ARBA" id="ARBA00022970"/>
    </source>
</evidence>
<protein>
    <submittedName>
        <fullName evidence="11">General L-amino acid transport system permease protein</fullName>
    </submittedName>
</protein>
<feature type="transmembrane region" description="Helical" evidence="9">
    <location>
        <begin position="81"/>
        <end position="110"/>
    </location>
</feature>
<evidence type="ECO:0000256" key="4">
    <source>
        <dbReference type="ARBA" id="ARBA00022475"/>
    </source>
</evidence>
<dbReference type="GO" id="GO:0022857">
    <property type="term" value="F:transmembrane transporter activity"/>
    <property type="evidence" value="ECO:0007669"/>
    <property type="project" value="InterPro"/>
</dbReference>
<gene>
    <name evidence="11" type="ORF">SAMN04488569_101434</name>
</gene>
<dbReference type="PANTHER" id="PTHR30614">
    <property type="entry name" value="MEMBRANE COMPONENT OF AMINO ACID ABC TRANSPORTER"/>
    <property type="match status" value="1"/>
</dbReference>
<evidence type="ECO:0000256" key="9">
    <source>
        <dbReference type="RuleBase" id="RU363032"/>
    </source>
</evidence>
<evidence type="ECO:0000256" key="8">
    <source>
        <dbReference type="ARBA" id="ARBA00023136"/>
    </source>
</evidence>
<dbReference type="GO" id="GO:0043190">
    <property type="term" value="C:ATP-binding cassette (ABC) transporter complex"/>
    <property type="evidence" value="ECO:0007669"/>
    <property type="project" value="InterPro"/>
</dbReference>
<dbReference type="InterPro" id="IPR043429">
    <property type="entry name" value="ArtM/GltK/GlnP/TcyL/YhdX-like"/>
</dbReference>
<comment type="subcellular location">
    <subcellularLocation>
        <location evidence="1 9">Cell membrane</location>
        <topology evidence="1 9">Multi-pass membrane protein</topology>
    </subcellularLocation>
</comment>
<keyword evidence="6" id="KW-0029">Amino-acid transport</keyword>
<dbReference type="Pfam" id="PF00528">
    <property type="entry name" value="BPD_transp_1"/>
    <property type="match status" value="1"/>
</dbReference>
<dbReference type="PROSITE" id="PS50928">
    <property type="entry name" value="ABC_TM1"/>
    <property type="match status" value="1"/>
</dbReference>
<evidence type="ECO:0000313" key="11">
    <source>
        <dbReference type="EMBL" id="SFK18727.1"/>
    </source>
</evidence>
<comment type="similarity">
    <text evidence="2">Belongs to the binding-protein-dependent transport system permease family. HisMQ subfamily.</text>
</comment>
<keyword evidence="5 9" id="KW-0812">Transmembrane</keyword>
<feature type="transmembrane region" description="Helical" evidence="9">
    <location>
        <begin position="180"/>
        <end position="201"/>
    </location>
</feature>
<feature type="transmembrane region" description="Helical" evidence="9">
    <location>
        <begin position="213"/>
        <end position="235"/>
    </location>
</feature>
<sequence length="390" mass="43357">MASQKKRIVPLWRNKKIVPIVLQIIFVLVMGTLLWILIHNTRIGLNRMGIQFGFDFLNLRAGFNINEAMIDYGTNDPYGRAILVGIVSTLRVSFFGIILATIIGVVVGIAKMSNNWLLSKVASIYIDIFRNTPLLLQIFILNFAVFLPLPVIQEAIKVGPFYLSNRGAVIPWFSGNENTWIWLILIVIYLVISISIFNFLMKKEIEEGKNIHPFLSAFSTFAFLSIITFFIIGVGPVSVIIPDHTGTAVTGGASLTTPFLSVLLALTIFASTYIAEIVRGGIQAVPKGQTEATKALGFKSATAMRLVIFPQAIRIIIPQMTSQYLNIIKNSSLAMAVGFQEIVGVGNTVMNQSGRTLEVIIIMISVYLFFSLTTSLFMNYFNKKFQLVER</sequence>
<dbReference type="RefSeq" id="WP_091896896.1">
    <property type="nucleotide sequence ID" value="NZ_FOSJ01000014.1"/>
</dbReference>
<evidence type="ECO:0000256" key="5">
    <source>
        <dbReference type="ARBA" id="ARBA00022692"/>
    </source>
</evidence>
<dbReference type="EMBL" id="FOSJ01000014">
    <property type="protein sequence ID" value="SFK18727.1"/>
    <property type="molecule type" value="Genomic_DNA"/>
</dbReference>
<dbReference type="Proteomes" id="UP000199589">
    <property type="component" value="Unassembled WGS sequence"/>
</dbReference>
<dbReference type="GO" id="GO:0006865">
    <property type="term" value="P:amino acid transport"/>
    <property type="evidence" value="ECO:0007669"/>
    <property type="project" value="UniProtKB-KW"/>
</dbReference>
<proteinExistence type="inferred from homology"/>
<dbReference type="SUPFAM" id="SSF161098">
    <property type="entry name" value="MetI-like"/>
    <property type="match status" value="1"/>
</dbReference>
<feature type="domain" description="ABC transmembrane type-1" evidence="10">
    <location>
        <begin position="86"/>
        <end position="378"/>
    </location>
</feature>
<keyword evidence="7 9" id="KW-1133">Transmembrane helix</keyword>
<reference evidence="12" key="1">
    <citation type="submission" date="2016-10" db="EMBL/GenBank/DDBJ databases">
        <authorList>
            <person name="Varghese N."/>
            <person name="Submissions S."/>
        </authorList>
    </citation>
    <scope>NUCLEOTIDE SEQUENCE [LARGE SCALE GENOMIC DNA]</scope>
    <source>
        <strain evidence="12">DSM 16108</strain>
    </source>
</reference>
<dbReference type="CDD" id="cd06261">
    <property type="entry name" value="TM_PBP2"/>
    <property type="match status" value="1"/>
</dbReference>